<name>A0A6V7XPI3_MELEN</name>
<evidence type="ECO:0000313" key="2">
    <source>
        <dbReference type="Proteomes" id="UP000580250"/>
    </source>
</evidence>
<comment type="caution">
    <text evidence="1">The sequence shown here is derived from an EMBL/GenBank/DDBJ whole genome shotgun (WGS) entry which is preliminary data.</text>
</comment>
<reference evidence="1 2" key="1">
    <citation type="submission" date="2020-08" db="EMBL/GenBank/DDBJ databases">
        <authorList>
            <person name="Koutsovoulos G."/>
            <person name="Danchin GJ E."/>
        </authorList>
    </citation>
    <scope>NUCLEOTIDE SEQUENCE [LARGE SCALE GENOMIC DNA]</scope>
</reference>
<sequence length="65" mass="7811">MYDEWIHIENNENIEPGRYFRQIEEAEKREIYLENLEKLKESVGVFKNAVDGIITKLRILRVETS</sequence>
<gene>
    <name evidence="1" type="ORF">MENT_LOCUS54254</name>
</gene>
<accession>A0A6V7XPI3</accession>
<dbReference type="Proteomes" id="UP000580250">
    <property type="component" value="Unassembled WGS sequence"/>
</dbReference>
<evidence type="ECO:0000313" key="1">
    <source>
        <dbReference type="EMBL" id="CAD2200767.1"/>
    </source>
</evidence>
<dbReference type="EMBL" id="CAJEWN010001899">
    <property type="protein sequence ID" value="CAD2200767.1"/>
    <property type="molecule type" value="Genomic_DNA"/>
</dbReference>
<dbReference type="AlphaFoldDB" id="A0A6V7XPI3"/>
<proteinExistence type="predicted"/>
<organism evidence="1 2">
    <name type="scientific">Meloidogyne enterolobii</name>
    <name type="common">Root-knot nematode worm</name>
    <name type="synonym">Meloidogyne mayaguensis</name>
    <dbReference type="NCBI Taxonomy" id="390850"/>
    <lineage>
        <taxon>Eukaryota</taxon>
        <taxon>Metazoa</taxon>
        <taxon>Ecdysozoa</taxon>
        <taxon>Nematoda</taxon>
        <taxon>Chromadorea</taxon>
        <taxon>Rhabditida</taxon>
        <taxon>Tylenchina</taxon>
        <taxon>Tylenchomorpha</taxon>
        <taxon>Tylenchoidea</taxon>
        <taxon>Meloidogynidae</taxon>
        <taxon>Meloidogyninae</taxon>
        <taxon>Meloidogyne</taxon>
    </lineage>
</organism>
<protein>
    <submittedName>
        <fullName evidence="1">Uncharacterized protein</fullName>
    </submittedName>
</protein>